<accession>A0A9Y2JJV4</accession>
<proteinExistence type="predicted"/>
<protein>
    <submittedName>
        <fullName evidence="2">Uncharacterized protein</fullName>
    </submittedName>
</protein>
<feature type="compositionally biased region" description="Basic and acidic residues" evidence="1">
    <location>
        <begin position="849"/>
        <end position="868"/>
    </location>
</feature>
<organism evidence="2 3">
    <name type="scientific">Amycolatopsis mongoliensis</name>
    <dbReference type="NCBI Taxonomy" id="715475"/>
    <lineage>
        <taxon>Bacteria</taxon>
        <taxon>Bacillati</taxon>
        <taxon>Actinomycetota</taxon>
        <taxon>Actinomycetes</taxon>
        <taxon>Pseudonocardiales</taxon>
        <taxon>Pseudonocardiaceae</taxon>
        <taxon>Amycolatopsis</taxon>
    </lineage>
</organism>
<feature type="region of interest" description="Disordered" evidence="1">
    <location>
        <begin position="839"/>
        <end position="868"/>
    </location>
</feature>
<dbReference type="KEGG" id="amog:QRX60_38255"/>
<evidence type="ECO:0000313" key="3">
    <source>
        <dbReference type="Proteomes" id="UP001239397"/>
    </source>
</evidence>
<dbReference type="Proteomes" id="UP001239397">
    <property type="component" value="Chromosome"/>
</dbReference>
<sequence>MSPNAYTFLPWLRSGISTRVTTPPQAGVRATVKVQLLVSGDPITGHETLTQPVNRDVQLYGPGDVIGVDPRAISRTEPRPGVPNVEPNYLAHIEFSEEDFLWRYSPAAADGHTARLTPWLALVVLATGSEFTEVPATGGPLPAITVADPAGTLPPADQLGAWAHVHVNGSLADPVATDGTTAALAALTEVVRTNADNACSRLICPRHLQPSTAYEAFLVPTFESGRLAGLGLDPAVAPNALYSSWGPHYANRPAEGVLPYYHRWAFATGTAGDFEFLVRLLRPQAPDPRIGKRDLDVHRGPGLDLPPISDQGGVLPLRGALKVPERAGDPIDPAENWDHFVDTGVAPPYPHPFEEAMAGLLNLADDYQRHQPAAAHAASLAAVAGPDPIITPPLYGRWHALTTRLLDDENGTPVSPEVLRGWLHRLNLDPRFRIAANLGTQVVRARDEELMAAAWAQVGDVLVANGRIRAAQLAREVGNVLQAKHIDPPTGSGPAALAAAPASAPGRSLTLTAPAHSRVTTAASSGTFAAAAGADGLVADPSSQVAVGFRVASSRVATAPVSPAMRRITRPGSRLMRTLPFTGQSAAALLSRMDAPVDPVVAAPVKVTPGALVTPRDLAATLHPDRPPGADPVDSLPRSPDFVLRALGDPVAPHPGTSDSAEAQRFKVALRELHQGFDAGVAVGRVKPSPPLDLVETTTSVLAGLRAEETVPRALLEGSVSLPERLRPFAAGFIEAMAYPVFDVPTYRTLLDVSVDSLVPNLSLLPPNSITLLANNREFIESFLVGLNHEMARELLWREYPTDQRGTPFRQFWDPVATLPVPNETVAQRRERGYDIPPIHQWRPATRLGDNENRQPDDPRPGGPQRDDLVLVVRGELLKKYPTAAIYAQRAQFPGNDPNQPRELADLPADGLPSPEQIRLPRYEAKVEPDIYLLGFDLDADEALGEPGVDPGWFFVLKERPGDPRFGVDDGPPTHVEVWNDLTWDDVDPGRSGFLELDPAVQVALGDFDHSDDDREKKDQRAEDENLPLWFSGLGSADLAYILFQVPVMVAVHAQEMLPR</sequence>
<keyword evidence="3" id="KW-1185">Reference proteome</keyword>
<dbReference type="EMBL" id="CP127295">
    <property type="protein sequence ID" value="WIX99854.1"/>
    <property type="molecule type" value="Genomic_DNA"/>
</dbReference>
<dbReference type="RefSeq" id="WP_285996333.1">
    <property type="nucleotide sequence ID" value="NZ_CP127295.1"/>
</dbReference>
<feature type="region of interest" description="Disordered" evidence="1">
    <location>
        <begin position="892"/>
        <end position="916"/>
    </location>
</feature>
<dbReference type="AlphaFoldDB" id="A0A9Y2JJV4"/>
<evidence type="ECO:0000313" key="2">
    <source>
        <dbReference type="EMBL" id="WIX99854.1"/>
    </source>
</evidence>
<evidence type="ECO:0000256" key="1">
    <source>
        <dbReference type="SAM" id="MobiDB-lite"/>
    </source>
</evidence>
<gene>
    <name evidence="2" type="ORF">QRX60_38255</name>
</gene>
<name>A0A9Y2JJV4_9PSEU</name>
<feature type="region of interest" description="Disordered" evidence="1">
    <location>
        <begin position="620"/>
        <end position="639"/>
    </location>
</feature>
<reference evidence="2 3" key="1">
    <citation type="submission" date="2023-06" db="EMBL/GenBank/DDBJ databases">
        <authorList>
            <person name="Oyuntsetseg B."/>
            <person name="Kim S.B."/>
        </authorList>
    </citation>
    <scope>NUCLEOTIDE SEQUENCE [LARGE SCALE GENOMIC DNA]</scope>
    <source>
        <strain evidence="2 3">4-36</strain>
    </source>
</reference>